<reference evidence="3 4" key="1">
    <citation type="submission" date="2018-10" db="EMBL/GenBank/DDBJ databases">
        <title>Sinomicrobium pectinilyticum sp. nov., a pectinase-producing bacterium isolated from alkaline and saline soil, and emended description of the genus Sinomicrobium.</title>
        <authorList>
            <person name="Cheng B."/>
            <person name="Li C."/>
            <person name="Lai Q."/>
            <person name="Du M."/>
            <person name="Shao Z."/>
            <person name="Xu P."/>
            <person name="Yang C."/>
        </authorList>
    </citation>
    <scope>NUCLEOTIDE SEQUENCE [LARGE SCALE GENOMIC DNA]</scope>
    <source>
        <strain evidence="3 4">5DNS001</strain>
    </source>
</reference>
<organism evidence="3 4">
    <name type="scientific">Sinomicrobium pectinilyticum</name>
    <dbReference type="NCBI Taxonomy" id="1084421"/>
    <lineage>
        <taxon>Bacteria</taxon>
        <taxon>Pseudomonadati</taxon>
        <taxon>Bacteroidota</taxon>
        <taxon>Flavobacteriia</taxon>
        <taxon>Flavobacteriales</taxon>
        <taxon>Flavobacteriaceae</taxon>
        <taxon>Sinomicrobium</taxon>
    </lineage>
</organism>
<keyword evidence="1 3" id="KW-0378">Hydrolase</keyword>
<dbReference type="EMBL" id="RJTM01000224">
    <property type="protein sequence ID" value="RNL67456.1"/>
    <property type="molecule type" value="Genomic_DNA"/>
</dbReference>
<dbReference type="InterPro" id="IPR050300">
    <property type="entry name" value="GDXG_lipolytic_enzyme"/>
</dbReference>
<accession>A0A3N0CWK8</accession>
<feature type="domain" description="Alpha/beta hydrolase fold-3" evidence="2">
    <location>
        <begin position="88"/>
        <end position="292"/>
    </location>
</feature>
<dbReference type="PANTHER" id="PTHR48081:SF8">
    <property type="entry name" value="ALPHA_BETA HYDROLASE FOLD-3 DOMAIN-CONTAINING PROTEIN-RELATED"/>
    <property type="match status" value="1"/>
</dbReference>
<dbReference type="GO" id="GO:0016787">
    <property type="term" value="F:hydrolase activity"/>
    <property type="evidence" value="ECO:0007669"/>
    <property type="project" value="UniProtKB-KW"/>
</dbReference>
<dbReference type="Gene3D" id="3.40.50.1820">
    <property type="entry name" value="alpha/beta hydrolase"/>
    <property type="match status" value="1"/>
</dbReference>
<dbReference type="Pfam" id="PF07859">
    <property type="entry name" value="Abhydrolase_3"/>
    <property type="match status" value="1"/>
</dbReference>
<evidence type="ECO:0000256" key="1">
    <source>
        <dbReference type="ARBA" id="ARBA00022801"/>
    </source>
</evidence>
<dbReference type="Proteomes" id="UP000267469">
    <property type="component" value="Unassembled WGS sequence"/>
</dbReference>
<comment type="caution">
    <text evidence="3">The sequence shown here is derived from an EMBL/GenBank/DDBJ whole genome shotgun (WGS) entry which is preliminary data.</text>
</comment>
<sequence length="318" mass="35099">MHMKYQNKISDELVPILKAYTSQPAPPEGMPLQEVFRGALQQMAQQVAVSSTDQLRVENKFFTNSDGLETQLRVFTPLTETNPKPLLYWIHGGGTMSGLPEQEDSTLYNLALELDCVITSVNYRLTPENPYPKPLNDCYEGLLHVVGNADEFGINKDKVVVGGGSAGGLLTTSVAIRARNEGGPKILLQAMAYPMLDIRDTSDSNKEINSVGVWDSWMNHYGFQCYLTNVPESEYGKTVPNMIEDLSNLPDAFIAVGTMDCLRDESIEYAQKLAAAGNQVELHIYPGMVHVFDGLAPDAKASKDFWSARVAAIKRAFE</sequence>
<dbReference type="OrthoDB" id="9815425at2"/>
<evidence type="ECO:0000313" key="4">
    <source>
        <dbReference type="Proteomes" id="UP000267469"/>
    </source>
</evidence>
<dbReference type="SUPFAM" id="SSF53474">
    <property type="entry name" value="alpha/beta-Hydrolases"/>
    <property type="match status" value="1"/>
</dbReference>
<evidence type="ECO:0000259" key="2">
    <source>
        <dbReference type="Pfam" id="PF07859"/>
    </source>
</evidence>
<gene>
    <name evidence="3" type="ORF">ED312_23500</name>
</gene>
<protein>
    <submittedName>
        <fullName evidence="3">Alpha/beta hydrolase</fullName>
    </submittedName>
</protein>
<dbReference type="InterPro" id="IPR029058">
    <property type="entry name" value="AB_hydrolase_fold"/>
</dbReference>
<dbReference type="AlphaFoldDB" id="A0A3N0CWK8"/>
<dbReference type="InterPro" id="IPR013094">
    <property type="entry name" value="AB_hydrolase_3"/>
</dbReference>
<evidence type="ECO:0000313" key="3">
    <source>
        <dbReference type="EMBL" id="RNL67456.1"/>
    </source>
</evidence>
<keyword evidence="4" id="KW-1185">Reference proteome</keyword>
<proteinExistence type="predicted"/>
<dbReference type="PANTHER" id="PTHR48081">
    <property type="entry name" value="AB HYDROLASE SUPERFAMILY PROTEIN C4A8.06C"/>
    <property type="match status" value="1"/>
</dbReference>
<name>A0A3N0CWK8_SINP1</name>